<evidence type="ECO:0000256" key="6">
    <source>
        <dbReference type="ARBA" id="ARBA00022741"/>
    </source>
</evidence>
<dbReference type="InterPro" id="IPR000719">
    <property type="entry name" value="Prot_kinase_dom"/>
</dbReference>
<evidence type="ECO:0000256" key="5">
    <source>
        <dbReference type="ARBA" id="ARBA00022729"/>
    </source>
</evidence>
<feature type="domain" description="Protein kinase" evidence="12">
    <location>
        <begin position="1"/>
        <end position="227"/>
    </location>
</feature>
<dbReference type="GO" id="GO:0009506">
    <property type="term" value="C:plasmodesma"/>
    <property type="evidence" value="ECO:0007669"/>
    <property type="project" value="TreeGrafter"/>
</dbReference>
<dbReference type="PANTHER" id="PTHR27003">
    <property type="entry name" value="OS07G0166700 PROTEIN"/>
    <property type="match status" value="1"/>
</dbReference>
<dbReference type="GO" id="GO:0005886">
    <property type="term" value="C:plasma membrane"/>
    <property type="evidence" value="ECO:0007669"/>
    <property type="project" value="TreeGrafter"/>
</dbReference>
<dbReference type="InterPro" id="IPR045272">
    <property type="entry name" value="ANXUR1/2-like"/>
</dbReference>
<dbReference type="Gramene" id="C.cajan_23007.t">
    <property type="protein sequence ID" value="C.cajan_23007.t.cds1"/>
    <property type="gene ID" value="C.cajan_23007"/>
</dbReference>
<dbReference type="Proteomes" id="UP000075243">
    <property type="component" value="Chromosome 9"/>
</dbReference>
<dbReference type="SMART" id="SM00220">
    <property type="entry name" value="S_TKc"/>
    <property type="match status" value="1"/>
</dbReference>
<dbReference type="PANTHER" id="PTHR27003:SF476">
    <property type="entry name" value="RECEPTOR-LIKE KINASE FERONIA-LIKE PROTEIN"/>
    <property type="match status" value="1"/>
</dbReference>
<dbReference type="EMBL" id="CM003611">
    <property type="protein sequence ID" value="KYP61254.1"/>
    <property type="molecule type" value="Genomic_DNA"/>
</dbReference>
<evidence type="ECO:0000256" key="10">
    <source>
        <dbReference type="ARBA" id="ARBA00023136"/>
    </source>
</evidence>
<keyword evidence="11" id="KW-0325">Glycoprotein</keyword>
<evidence type="ECO:0000256" key="3">
    <source>
        <dbReference type="ARBA" id="ARBA00022679"/>
    </source>
</evidence>
<name>A0A151T2I4_CAJCA</name>
<sequence length="295" mass="32858">MLSRFRHANLVSLIGFCNDGGEMILVYDFMTRGTLRDHLYGSSGGLSWERRLKICVEAARGLQFLHGGVDKQSVIHRDVKSTNILLDEDWVAKVSDFGLSKVGPNASHVTTDVKGSFGYLDPEYYMSLWLTQKSDVYSFGVVLLEVLCARAPIESTVDKHQGFLVAWVRRCYHDGNVHQTVDPALKGAISPKCLKKFVGIALSCLNDHGKERPLMKDVVKGLEHALTLQRCYSHGRGGALKEKSEEVAIDLTKIHYGKMDERFGEVMHASSSGKPTTNCSEEEQALVHEVFQTAR</sequence>
<dbReference type="GO" id="GO:0004674">
    <property type="term" value="F:protein serine/threonine kinase activity"/>
    <property type="evidence" value="ECO:0007669"/>
    <property type="project" value="UniProtKB-KW"/>
</dbReference>
<dbReference type="FunFam" id="1.10.510.10:FF:000252">
    <property type="entry name" value="Receptor-like protein kinase FERONIA"/>
    <property type="match status" value="1"/>
</dbReference>
<keyword evidence="3" id="KW-0808">Transferase</keyword>
<dbReference type="PROSITE" id="PS50011">
    <property type="entry name" value="PROTEIN_KINASE_DOM"/>
    <property type="match status" value="1"/>
</dbReference>
<keyword evidence="14" id="KW-1185">Reference proteome</keyword>
<accession>A0A151T2I4</accession>
<evidence type="ECO:0000256" key="8">
    <source>
        <dbReference type="ARBA" id="ARBA00022840"/>
    </source>
</evidence>
<dbReference type="GO" id="GO:0004714">
    <property type="term" value="F:transmembrane receptor protein tyrosine kinase activity"/>
    <property type="evidence" value="ECO:0007669"/>
    <property type="project" value="InterPro"/>
</dbReference>
<keyword evidence="5" id="KW-0732">Signal</keyword>
<organism evidence="13 14">
    <name type="scientific">Cajanus cajan</name>
    <name type="common">Pigeon pea</name>
    <name type="synonym">Cajanus indicus</name>
    <dbReference type="NCBI Taxonomy" id="3821"/>
    <lineage>
        <taxon>Eukaryota</taxon>
        <taxon>Viridiplantae</taxon>
        <taxon>Streptophyta</taxon>
        <taxon>Embryophyta</taxon>
        <taxon>Tracheophyta</taxon>
        <taxon>Spermatophyta</taxon>
        <taxon>Magnoliopsida</taxon>
        <taxon>eudicotyledons</taxon>
        <taxon>Gunneridae</taxon>
        <taxon>Pentapetalae</taxon>
        <taxon>rosids</taxon>
        <taxon>fabids</taxon>
        <taxon>Fabales</taxon>
        <taxon>Fabaceae</taxon>
        <taxon>Papilionoideae</taxon>
        <taxon>50 kb inversion clade</taxon>
        <taxon>NPAAA clade</taxon>
        <taxon>indigoferoid/millettioid clade</taxon>
        <taxon>Phaseoleae</taxon>
        <taxon>Cajanus</taxon>
    </lineage>
</organism>
<evidence type="ECO:0000256" key="1">
    <source>
        <dbReference type="ARBA" id="ARBA00004479"/>
    </source>
</evidence>
<dbReference type="GO" id="GO:0005524">
    <property type="term" value="F:ATP binding"/>
    <property type="evidence" value="ECO:0007669"/>
    <property type="project" value="UniProtKB-KW"/>
</dbReference>
<dbReference type="Pfam" id="PF07714">
    <property type="entry name" value="PK_Tyr_Ser-Thr"/>
    <property type="match status" value="1"/>
</dbReference>
<keyword evidence="7" id="KW-0418">Kinase</keyword>
<keyword evidence="4" id="KW-0812">Transmembrane</keyword>
<dbReference type="PROSITE" id="PS00108">
    <property type="entry name" value="PROTEIN_KINASE_ST"/>
    <property type="match status" value="1"/>
</dbReference>
<keyword evidence="9" id="KW-1133">Transmembrane helix</keyword>
<dbReference type="OMA" id="GQKEFQA"/>
<evidence type="ECO:0000256" key="11">
    <source>
        <dbReference type="ARBA" id="ARBA00023180"/>
    </source>
</evidence>
<dbReference type="InterPro" id="IPR001245">
    <property type="entry name" value="Ser-Thr/Tyr_kinase_cat_dom"/>
</dbReference>
<evidence type="ECO:0000256" key="4">
    <source>
        <dbReference type="ARBA" id="ARBA00022692"/>
    </source>
</evidence>
<dbReference type="Gene3D" id="3.30.200.20">
    <property type="entry name" value="Phosphorylase Kinase, domain 1"/>
    <property type="match status" value="1"/>
</dbReference>
<evidence type="ECO:0000256" key="7">
    <source>
        <dbReference type="ARBA" id="ARBA00022777"/>
    </source>
</evidence>
<evidence type="ECO:0000256" key="2">
    <source>
        <dbReference type="ARBA" id="ARBA00022527"/>
    </source>
</evidence>
<dbReference type="InterPro" id="IPR008271">
    <property type="entry name" value="Ser/Thr_kinase_AS"/>
</dbReference>
<keyword evidence="2" id="KW-0723">Serine/threonine-protein kinase</keyword>
<gene>
    <name evidence="13" type="ORF">KK1_023685</name>
</gene>
<evidence type="ECO:0000313" key="13">
    <source>
        <dbReference type="EMBL" id="KYP61254.1"/>
    </source>
</evidence>
<keyword evidence="6" id="KW-0547">Nucleotide-binding</keyword>
<proteinExistence type="predicted"/>
<dbReference type="STRING" id="3821.A0A151T2I4"/>
<keyword evidence="8" id="KW-0067">ATP-binding</keyword>
<evidence type="ECO:0000259" key="12">
    <source>
        <dbReference type="PROSITE" id="PS50011"/>
    </source>
</evidence>
<dbReference type="InterPro" id="IPR011009">
    <property type="entry name" value="Kinase-like_dom_sf"/>
</dbReference>
<evidence type="ECO:0000313" key="14">
    <source>
        <dbReference type="Proteomes" id="UP000075243"/>
    </source>
</evidence>
<dbReference type="Gene3D" id="1.10.510.10">
    <property type="entry name" value="Transferase(Phosphotransferase) domain 1"/>
    <property type="match status" value="1"/>
</dbReference>
<reference evidence="13 14" key="1">
    <citation type="journal article" date="2012" name="Nat. Biotechnol.">
        <title>Draft genome sequence of pigeonpea (Cajanus cajan), an orphan legume crop of resource-poor farmers.</title>
        <authorList>
            <person name="Varshney R.K."/>
            <person name="Chen W."/>
            <person name="Li Y."/>
            <person name="Bharti A.K."/>
            <person name="Saxena R.K."/>
            <person name="Schlueter J.A."/>
            <person name="Donoghue M.T."/>
            <person name="Azam S."/>
            <person name="Fan G."/>
            <person name="Whaley A.M."/>
            <person name="Farmer A.D."/>
            <person name="Sheridan J."/>
            <person name="Iwata A."/>
            <person name="Tuteja R."/>
            <person name="Penmetsa R.V."/>
            <person name="Wu W."/>
            <person name="Upadhyaya H.D."/>
            <person name="Yang S.P."/>
            <person name="Shah T."/>
            <person name="Saxena K.B."/>
            <person name="Michael T."/>
            <person name="McCombie W.R."/>
            <person name="Yang B."/>
            <person name="Zhang G."/>
            <person name="Yang H."/>
            <person name="Wang J."/>
            <person name="Spillane C."/>
            <person name="Cook D.R."/>
            <person name="May G.D."/>
            <person name="Xu X."/>
            <person name="Jackson S.A."/>
        </authorList>
    </citation>
    <scope>NUCLEOTIDE SEQUENCE [LARGE SCALE GENOMIC DNA]</scope>
    <source>
        <strain evidence="14">cv. Asha</strain>
    </source>
</reference>
<comment type="subcellular location">
    <subcellularLocation>
        <location evidence="1">Membrane</location>
        <topology evidence="1">Single-pass type I membrane protein</topology>
    </subcellularLocation>
</comment>
<keyword evidence="10" id="KW-0472">Membrane</keyword>
<dbReference type="SUPFAM" id="SSF56112">
    <property type="entry name" value="Protein kinase-like (PK-like)"/>
    <property type="match status" value="1"/>
</dbReference>
<evidence type="ECO:0000256" key="9">
    <source>
        <dbReference type="ARBA" id="ARBA00022989"/>
    </source>
</evidence>
<dbReference type="AlphaFoldDB" id="A0A151T2I4"/>
<protein>
    <submittedName>
        <fullName evidence="13">Receptor-like protein kinase ANXUR1</fullName>
    </submittedName>
</protein>